<comment type="caution">
    <text evidence="1">The sequence shown here is derived from an EMBL/GenBank/DDBJ whole genome shotgun (WGS) entry which is preliminary data.</text>
</comment>
<dbReference type="EMBL" id="BLXT01006256">
    <property type="protein sequence ID" value="GFO30702.1"/>
    <property type="molecule type" value="Genomic_DNA"/>
</dbReference>
<keyword evidence="1" id="KW-0808">Transferase</keyword>
<keyword evidence="1" id="KW-0695">RNA-directed DNA polymerase</keyword>
<gene>
    <name evidence="1" type="ORF">PoB_005720700</name>
</gene>
<keyword evidence="2" id="KW-1185">Reference proteome</keyword>
<keyword evidence="1" id="KW-0548">Nucleotidyltransferase</keyword>
<protein>
    <submittedName>
        <fullName evidence="1">Reverse transcriptase</fullName>
    </submittedName>
</protein>
<organism evidence="1 2">
    <name type="scientific">Plakobranchus ocellatus</name>
    <dbReference type="NCBI Taxonomy" id="259542"/>
    <lineage>
        <taxon>Eukaryota</taxon>
        <taxon>Metazoa</taxon>
        <taxon>Spiralia</taxon>
        <taxon>Lophotrochozoa</taxon>
        <taxon>Mollusca</taxon>
        <taxon>Gastropoda</taxon>
        <taxon>Heterobranchia</taxon>
        <taxon>Euthyneura</taxon>
        <taxon>Panpulmonata</taxon>
        <taxon>Sacoglossa</taxon>
        <taxon>Placobranchoidea</taxon>
        <taxon>Plakobranchidae</taxon>
        <taxon>Plakobranchus</taxon>
    </lineage>
</organism>
<name>A0AAV4CGG9_9GAST</name>
<sequence length="98" mass="11059">MTFSSNSALLSSFWKLRDVQLQIVISKRNLIISPPSYIIEKIQELEQGADKSWIQIPHLVYRVGARGFVGTSAYILLIKLSINDQRRTKALKALAETA</sequence>
<proteinExistence type="predicted"/>
<reference evidence="1 2" key="1">
    <citation type="journal article" date="2021" name="Elife">
        <title>Chloroplast acquisition without the gene transfer in kleptoplastic sea slugs, Plakobranchus ocellatus.</title>
        <authorList>
            <person name="Maeda T."/>
            <person name="Takahashi S."/>
            <person name="Yoshida T."/>
            <person name="Shimamura S."/>
            <person name="Takaki Y."/>
            <person name="Nagai Y."/>
            <person name="Toyoda A."/>
            <person name="Suzuki Y."/>
            <person name="Arimoto A."/>
            <person name="Ishii H."/>
            <person name="Satoh N."/>
            <person name="Nishiyama T."/>
            <person name="Hasebe M."/>
            <person name="Maruyama T."/>
            <person name="Minagawa J."/>
            <person name="Obokata J."/>
            <person name="Shigenobu S."/>
        </authorList>
    </citation>
    <scope>NUCLEOTIDE SEQUENCE [LARGE SCALE GENOMIC DNA]</scope>
</reference>
<accession>A0AAV4CGG9</accession>
<dbReference type="Proteomes" id="UP000735302">
    <property type="component" value="Unassembled WGS sequence"/>
</dbReference>
<evidence type="ECO:0000313" key="2">
    <source>
        <dbReference type="Proteomes" id="UP000735302"/>
    </source>
</evidence>
<dbReference type="GO" id="GO:0003964">
    <property type="term" value="F:RNA-directed DNA polymerase activity"/>
    <property type="evidence" value="ECO:0007669"/>
    <property type="project" value="UniProtKB-KW"/>
</dbReference>
<dbReference type="AlphaFoldDB" id="A0AAV4CGG9"/>
<evidence type="ECO:0000313" key="1">
    <source>
        <dbReference type="EMBL" id="GFO30702.1"/>
    </source>
</evidence>